<evidence type="ECO:0000256" key="4">
    <source>
        <dbReference type="ARBA" id="ARBA00022989"/>
    </source>
</evidence>
<dbReference type="PANTHER" id="PTHR32322">
    <property type="entry name" value="INNER MEMBRANE TRANSPORTER"/>
    <property type="match status" value="1"/>
</dbReference>
<keyword evidence="4 6" id="KW-1133">Transmembrane helix</keyword>
<protein>
    <recommendedName>
        <fullName evidence="7">EamA domain-containing protein</fullName>
    </recommendedName>
</protein>
<dbReference type="InterPro" id="IPR050638">
    <property type="entry name" value="AA-Vitamin_Transporters"/>
</dbReference>
<evidence type="ECO:0000256" key="6">
    <source>
        <dbReference type="SAM" id="Phobius"/>
    </source>
</evidence>
<feature type="transmembrane region" description="Helical" evidence="6">
    <location>
        <begin position="256"/>
        <end position="273"/>
    </location>
</feature>
<feature type="domain" description="EamA" evidence="7">
    <location>
        <begin position="9"/>
        <end position="143"/>
    </location>
</feature>
<evidence type="ECO:0000256" key="3">
    <source>
        <dbReference type="ARBA" id="ARBA00022692"/>
    </source>
</evidence>
<evidence type="ECO:0000256" key="1">
    <source>
        <dbReference type="ARBA" id="ARBA00004127"/>
    </source>
</evidence>
<name>A0A101XST4_9BACL</name>
<keyword evidence="5 6" id="KW-0472">Membrane</keyword>
<dbReference type="RefSeq" id="WP_067712696.1">
    <property type="nucleotide sequence ID" value="NZ_LPVJ01000009.1"/>
</dbReference>
<dbReference type="PANTHER" id="PTHR32322:SF2">
    <property type="entry name" value="EAMA DOMAIN-CONTAINING PROTEIN"/>
    <property type="match status" value="1"/>
</dbReference>
<comment type="similarity">
    <text evidence="2">Belongs to the EamA transporter family.</text>
</comment>
<organism evidence="8 9">
    <name type="scientific">Ferroacidibacillus organovorans</name>
    <dbReference type="NCBI Taxonomy" id="1765683"/>
    <lineage>
        <taxon>Bacteria</taxon>
        <taxon>Bacillati</taxon>
        <taxon>Bacillota</taxon>
        <taxon>Bacilli</taxon>
        <taxon>Bacillales</taxon>
        <taxon>Alicyclobacillaceae</taxon>
        <taxon>Ferroacidibacillus</taxon>
    </lineage>
</organism>
<evidence type="ECO:0000259" key="7">
    <source>
        <dbReference type="Pfam" id="PF00892"/>
    </source>
</evidence>
<dbReference type="OrthoDB" id="2376323at2"/>
<feature type="transmembrane region" description="Helical" evidence="6">
    <location>
        <begin position="102"/>
        <end position="120"/>
    </location>
</feature>
<dbReference type="Gene3D" id="1.10.3730.20">
    <property type="match status" value="1"/>
</dbReference>
<keyword evidence="9" id="KW-1185">Reference proteome</keyword>
<comment type="caution">
    <text evidence="8">The sequence shown here is derived from an EMBL/GenBank/DDBJ whole genome shotgun (WGS) entry which is preliminary data.</text>
</comment>
<dbReference type="SUPFAM" id="SSF103481">
    <property type="entry name" value="Multidrug resistance efflux transporter EmrE"/>
    <property type="match status" value="2"/>
</dbReference>
<feature type="transmembrane region" description="Helical" evidence="6">
    <location>
        <begin position="222"/>
        <end position="244"/>
    </location>
</feature>
<dbReference type="InterPro" id="IPR037185">
    <property type="entry name" value="EmrE-like"/>
</dbReference>
<feature type="transmembrane region" description="Helical" evidence="6">
    <location>
        <begin position="129"/>
        <end position="148"/>
    </location>
</feature>
<sequence>MARVSQARLAVFALLIVSAIWGAHAVVGANVERVIAPLPLTVGRFTVTALCFFPALFHARKRFRQMSMRTWLTLTAAGLSVAVFYPLFYYQSLLTLSPVESLLIINAAPILAAFLAFVFYRERLSRRQLLGMGIALFGVILIATKASGRGHTSLSALLDAGIGMASFAFYTVISRKLFQALPRFDVLGVTSVIGALALWLIAFAQGQADHTLETYAHLTLAAWLGFLFIALFVSVIAYTLFGYALPRVPTGLSASLTFYPQAVFAALLQWVIIGTLPTLRTFLGGGVLLVGTFLLQKSNVQTSGKDLGEQTARENRSSQL</sequence>
<dbReference type="Proteomes" id="UP000053557">
    <property type="component" value="Unassembled WGS sequence"/>
</dbReference>
<feature type="transmembrane region" description="Helical" evidence="6">
    <location>
        <begin position="279"/>
        <end position="295"/>
    </location>
</feature>
<comment type="subcellular location">
    <subcellularLocation>
        <location evidence="1">Endomembrane system</location>
        <topology evidence="1">Multi-pass membrane protein</topology>
    </subcellularLocation>
</comment>
<feature type="transmembrane region" description="Helical" evidence="6">
    <location>
        <begin position="154"/>
        <end position="172"/>
    </location>
</feature>
<dbReference type="InterPro" id="IPR000620">
    <property type="entry name" value="EamA_dom"/>
</dbReference>
<evidence type="ECO:0000256" key="5">
    <source>
        <dbReference type="ARBA" id="ARBA00023136"/>
    </source>
</evidence>
<dbReference type="Pfam" id="PF00892">
    <property type="entry name" value="EamA"/>
    <property type="match status" value="2"/>
</dbReference>
<dbReference type="GO" id="GO:0016020">
    <property type="term" value="C:membrane"/>
    <property type="evidence" value="ECO:0007669"/>
    <property type="project" value="UniProtKB-SubCell"/>
</dbReference>
<feature type="domain" description="EamA" evidence="7">
    <location>
        <begin position="162"/>
        <end position="295"/>
    </location>
</feature>
<accession>A0A101XST4</accession>
<evidence type="ECO:0000256" key="2">
    <source>
        <dbReference type="ARBA" id="ARBA00007362"/>
    </source>
</evidence>
<evidence type="ECO:0000313" key="9">
    <source>
        <dbReference type="Proteomes" id="UP000053557"/>
    </source>
</evidence>
<feature type="transmembrane region" description="Helical" evidence="6">
    <location>
        <begin position="71"/>
        <end position="90"/>
    </location>
</feature>
<feature type="transmembrane region" description="Helical" evidence="6">
    <location>
        <begin position="184"/>
        <end position="202"/>
    </location>
</feature>
<feature type="transmembrane region" description="Helical" evidence="6">
    <location>
        <begin position="41"/>
        <end position="59"/>
    </location>
</feature>
<gene>
    <name evidence="8" type="ORF">ATW55_08320</name>
</gene>
<reference evidence="8 9" key="1">
    <citation type="submission" date="2015-12" db="EMBL/GenBank/DDBJ databases">
        <title>Draft genome sequence of Acidibacillus ferrooxidans ITV001, isolated from a chalcopyrite acid mine drainage site in Brazil.</title>
        <authorList>
            <person name="Dall'Agnol H."/>
            <person name="Nancucheo I."/>
            <person name="Johnson B."/>
            <person name="Oliveira R."/>
            <person name="Leite L."/>
            <person name="Pylro V."/>
            <person name="Nunes G.L."/>
            <person name="Tzotzos G."/>
            <person name="Fernandes G.R."/>
            <person name="Dutra J."/>
            <person name="Orellana S.C."/>
            <person name="Oliveira G."/>
        </authorList>
    </citation>
    <scope>NUCLEOTIDE SEQUENCE [LARGE SCALE GENOMIC DNA]</scope>
    <source>
        <strain evidence="9">ITV01</strain>
    </source>
</reference>
<dbReference type="AlphaFoldDB" id="A0A101XST4"/>
<proteinExistence type="inferred from homology"/>
<dbReference type="EMBL" id="LPVJ01000009">
    <property type="protein sequence ID" value="KUO96806.1"/>
    <property type="molecule type" value="Genomic_DNA"/>
</dbReference>
<keyword evidence="3 6" id="KW-0812">Transmembrane</keyword>
<evidence type="ECO:0000313" key="8">
    <source>
        <dbReference type="EMBL" id="KUO96806.1"/>
    </source>
</evidence>